<dbReference type="AlphaFoldDB" id="A0A0N4ZB71"/>
<feature type="compositionally biased region" description="Polar residues" evidence="1">
    <location>
        <begin position="135"/>
        <end position="158"/>
    </location>
</feature>
<feature type="compositionally biased region" description="Basic and acidic residues" evidence="1">
    <location>
        <begin position="74"/>
        <end position="101"/>
    </location>
</feature>
<keyword evidence="3" id="KW-1185">Reference proteome</keyword>
<dbReference type="WBParaSite" id="PTRK_0000478400.1">
    <property type="protein sequence ID" value="PTRK_0000478400.1"/>
    <property type="gene ID" value="PTRK_0000478400"/>
</dbReference>
<feature type="compositionally biased region" description="Polar residues" evidence="1">
    <location>
        <begin position="104"/>
        <end position="128"/>
    </location>
</feature>
<keyword evidence="2" id="KW-0472">Membrane</keyword>
<organism evidence="3 4">
    <name type="scientific">Parastrongyloides trichosuri</name>
    <name type="common">Possum-specific nematode worm</name>
    <dbReference type="NCBI Taxonomy" id="131310"/>
    <lineage>
        <taxon>Eukaryota</taxon>
        <taxon>Metazoa</taxon>
        <taxon>Ecdysozoa</taxon>
        <taxon>Nematoda</taxon>
        <taxon>Chromadorea</taxon>
        <taxon>Rhabditida</taxon>
        <taxon>Tylenchina</taxon>
        <taxon>Panagrolaimomorpha</taxon>
        <taxon>Strongyloidoidea</taxon>
        <taxon>Strongyloididae</taxon>
        <taxon>Parastrongyloides</taxon>
    </lineage>
</organism>
<evidence type="ECO:0000256" key="1">
    <source>
        <dbReference type="SAM" id="MobiDB-lite"/>
    </source>
</evidence>
<accession>A0A0N4ZB71</accession>
<feature type="transmembrane region" description="Helical" evidence="2">
    <location>
        <begin position="267"/>
        <end position="293"/>
    </location>
</feature>
<name>A0A0N4ZB71_PARTI</name>
<feature type="region of interest" description="Disordered" evidence="1">
    <location>
        <begin position="73"/>
        <end position="179"/>
    </location>
</feature>
<evidence type="ECO:0000256" key="2">
    <source>
        <dbReference type="SAM" id="Phobius"/>
    </source>
</evidence>
<feature type="compositionally biased region" description="Basic and acidic residues" evidence="1">
    <location>
        <begin position="159"/>
        <end position="175"/>
    </location>
</feature>
<evidence type="ECO:0000313" key="4">
    <source>
        <dbReference type="WBParaSite" id="PTRK_0000478400.1"/>
    </source>
</evidence>
<proteinExistence type="predicted"/>
<reference evidence="4" key="1">
    <citation type="submission" date="2017-02" db="UniProtKB">
        <authorList>
            <consortium name="WormBaseParasite"/>
        </authorList>
    </citation>
    <scope>IDENTIFICATION</scope>
</reference>
<protein>
    <submittedName>
        <fullName evidence="4">Uncharacterized protein</fullName>
    </submittedName>
</protein>
<dbReference type="Proteomes" id="UP000038045">
    <property type="component" value="Unplaced"/>
</dbReference>
<sequence length="419" mass="48178">MPKDYAKDSFMNDMVNLLTTLVHETGLIRQIFQKIKFETPQTVSIGTMTNISSLSFDAEEPLENVSPSLITKTSVDEKSEKREQINSKSEKEEEINSKSETDEQVSSKSETDEQTNLKSENEQQNDSESGIVKQIDSNATNAISSSEECKGATNQTSINEKKASESKGSDKKSSKVDNSTTYPCRLKLTKLEDLFNESPSFYENLGPNYPPFESPPDVNTEITYIVSNRSSYSDIAKTCQEIIDQKLQYINIPNYYNTYDDEDYKQYFFILNNAIIAAIAFVLLSSGTPQAVITANFMMNMRRFCGFTPTKKVLPWIDDAKTLFDYLQKYLYNGVRFDIDTLSFENKKEILFEIMKNALKNVGSQIKVRYDTNHIKNELIYCSPRNRKMWIEENQNDILCFGLSIEKFYEYFASRKRNR</sequence>
<keyword evidence="2" id="KW-1133">Transmembrane helix</keyword>
<evidence type="ECO:0000313" key="3">
    <source>
        <dbReference type="Proteomes" id="UP000038045"/>
    </source>
</evidence>
<keyword evidence="2" id="KW-0812">Transmembrane</keyword>